<evidence type="ECO:0000256" key="8">
    <source>
        <dbReference type="ARBA" id="ARBA00023136"/>
    </source>
</evidence>
<dbReference type="InterPro" id="IPR014353">
    <property type="entry name" value="Membr-bd_ADH_cyt_c"/>
</dbReference>
<feature type="binding site" description="covalent" evidence="9">
    <location>
        <position position="327"/>
    </location>
    <ligand>
        <name>heme c</name>
        <dbReference type="ChEBI" id="CHEBI:61717"/>
        <label>3</label>
    </ligand>
</feature>
<feature type="binding site" description="covalent" evidence="9">
    <location>
        <position position="330"/>
    </location>
    <ligand>
        <name>heme c</name>
        <dbReference type="ChEBI" id="CHEBI:61717"/>
        <label>3</label>
    </ligand>
</feature>
<evidence type="ECO:0000256" key="2">
    <source>
        <dbReference type="ARBA" id="ARBA00022475"/>
    </source>
</evidence>
<dbReference type="GO" id="GO:0005886">
    <property type="term" value="C:plasma membrane"/>
    <property type="evidence" value="ECO:0007669"/>
    <property type="project" value="UniProtKB-SubCell"/>
</dbReference>
<feature type="binding site" description="axial binding residue" evidence="10">
    <location>
        <position position="51"/>
    </location>
    <ligand>
        <name>heme c</name>
        <dbReference type="ChEBI" id="CHEBI:61717"/>
        <label>1</label>
    </ligand>
    <ligandPart>
        <name>Fe</name>
        <dbReference type="ChEBI" id="CHEBI:18248"/>
    </ligandPart>
</feature>
<evidence type="ECO:0000313" key="13">
    <source>
        <dbReference type="EMBL" id="KDR41296.1"/>
    </source>
</evidence>
<feature type="binding site" description="covalent" evidence="9">
    <location>
        <position position="50"/>
    </location>
    <ligand>
        <name>heme c</name>
        <dbReference type="ChEBI" id="CHEBI:61717"/>
        <label>1</label>
    </ligand>
</feature>
<comment type="subcellular location">
    <subcellularLocation>
        <location evidence="1">Cell membrane</location>
    </subcellularLocation>
</comment>
<comment type="cofactor">
    <cofactor evidence="9">
        <name>heme c</name>
        <dbReference type="ChEBI" id="CHEBI:61717"/>
    </cofactor>
    <text evidence="9">Binds 3 heme c groups covalently per subunit.</text>
</comment>
<evidence type="ECO:0000313" key="14">
    <source>
        <dbReference type="Proteomes" id="UP000027466"/>
    </source>
</evidence>
<evidence type="ECO:0000256" key="9">
    <source>
        <dbReference type="PIRSR" id="PIRSR000018-50"/>
    </source>
</evidence>
<organism evidence="13 14">
    <name type="scientific">Caballeronia glathei</name>
    <dbReference type="NCBI Taxonomy" id="60547"/>
    <lineage>
        <taxon>Bacteria</taxon>
        <taxon>Pseudomonadati</taxon>
        <taxon>Pseudomonadota</taxon>
        <taxon>Betaproteobacteria</taxon>
        <taxon>Burkholderiales</taxon>
        <taxon>Burkholderiaceae</taxon>
        <taxon>Caballeronia</taxon>
    </lineage>
</organism>
<evidence type="ECO:0000256" key="10">
    <source>
        <dbReference type="PIRSR" id="PIRSR000018-51"/>
    </source>
</evidence>
<keyword evidence="8" id="KW-0472">Membrane</keyword>
<feature type="chain" id="PRO_5001667926" evidence="11">
    <location>
        <begin position="19"/>
        <end position="425"/>
    </location>
</feature>
<dbReference type="Gene3D" id="1.10.760.10">
    <property type="entry name" value="Cytochrome c-like domain"/>
    <property type="match status" value="3"/>
</dbReference>
<evidence type="ECO:0000256" key="6">
    <source>
        <dbReference type="ARBA" id="ARBA00022737"/>
    </source>
</evidence>
<dbReference type="AlphaFoldDB" id="A0A069PVD5"/>
<evidence type="ECO:0000256" key="3">
    <source>
        <dbReference type="ARBA" id="ARBA00022617"/>
    </source>
</evidence>
<reference evidence="13 14" key="1">
    <citation type="submission" date="2014-03" db="EMBL/GenBank/DDBJ databases">
        <title>Draft Genome Sequences of Four Burkholderia Strains.</title>
        <authorList>
            <person name="Liu X.Y."/>
            <person name="Li C.X."/>
            <person name="Xu J.H."/>
        </authorList>
    </citation>
    <scope>NUCLEOTIDE SEQUENCE [LARGE SCALE GENOMIC DNA]</scope>
    <source>
        <strain evidence="13 14">DSM 50014</strain>
    </source>
</reference>
<feature type="binding site" description="covalent" evidence="9">
    <location>
        <position position="47"/>
    </location>
    <ligand>
        <name>heme c</name>
        <dbReference type="ChEBI" id="CHEBI:61717"/>
        <label>1</label>
    </ligand>
</feature>
<feature type="domain" description="Cytochrome c" evidence="12">
    <location>
        <begin position="314"/>
        <end position="404"/>
    </location>
</feature>
<feature type="binding site" description="covalent" evidence="9">
    <location>
        <position position="194"/>
    </location>
    <ligand>
        <name>heme c</name>
        <dbReference type="ChEBI" id="CHEBI:61717"/>
        <label>2</label>
    </ligand>
</feature>
<feature type="signal peptide" evidence="11">
    <location>
        <begin position="1"/>
        <end position="18"/>
    </location>
</feature>
<evidence type="ECO:0000256" key="7">
    <source>
        <dbReference type="ARBA" id="ARBA00023004"/>
    </source>
</evidence>
<dbReference type="GO" id="GO:0016614">
    <property type="term" value="F:oxidoreductase activity, acting on CH-OH group of donors"/>
    <property type="evidence" value="ECO:0007669"/>
    <property type="project" value="InterPro"/>
</dbReference>
<evidence type="ECO:0000256" key="1">
    <source>
        <dbReference type="ARBA" id="ARBA00004236"/>
    </source>
</evidence>
<dbReference type="STRING" id="60547.GCA_000751215_05341"/>
<keyword evidence="14" id="KW-1185">Reference proteome</keyword>
<feature type="binding site" description="axial binding residue" evidence="10">
    <location>
        <position position="331"/>
    </location>
    <ligand>
        <name>heme c</name>
        <dbReference type="ChEBI" id="CHEBI:61717"/>
        <label>3</label>
    </ligand>
    <ligandPart>
        <name>Fe</name>
        <dbReference type="ChEBI" id="CHEBI:18248"/>
    </ligandPart>
</feature>
<name>A0A069PVD5_9BURK</name>
<dbReference type="GO" id="GO:0009055">
    <property type="term" value="F:electron transfer activity"/>
    <property type="evidence" value="ECO:0007669"/>
    <property type="project" value="InterPro"/>
</dbReference>
<dbReference type="PIRSF" id="PIRSF000018">
    <property type="entry name" value="Mb_ADH_cyt_c"/>
    <property type="match status" value="1"/>
</dbReference>
<comment type="caution">
    <text evidence="13">The sequence shown here is derived from an EMBL/GenBank/DDBJ whole genome shotgun (WGS) entry which is preliminary data.</text>
</comment>
<gene>
    <name evidence="13" type="ORF">BG61_18380</name>
</gene>
<dbReference type="InterPro" id="IPR036909">
    <property type="entry name" value="Cyt_c-like_dom_sf"/>
</dbReference>
<accession>A0A069PVD5</accession>
<protein>
    <submittedName>
        <fullName evidence="13">Alcohol dehydrogenase</fullName>
    </submittedName>
</protein>
<keyword evidence="6" id="KW-0677">Repeat</keyword>
<feature type="domain" description="Cytochrome c" evidence="12">
    <location>
        <begin position="179"/>
        <end position="292"/>
    </location>
</feature>
<dbReference type="PANTHER" id="PTHR35008:SF8">
    <property type="entry name" value="ALCOHOL DEHYDROGENASE CYTOCHROME C SUBUNIT"/>
    <property type="match status" value="1"/>
</dbReference>
<sequence>MAAGAVAVVGALWAFSFAQPSASIDPAIANRQGDAVHGAYLARAGDCVACHTARGGTPFAGGLPFETPVGIIYSTNITADREHGIGGYTFEQFVLAMREGVARDGKRLYPAMPYTSYAKVSDADLKDLYAYFMTQVAPSAQQNRASDIVWPLSVRWPLAYWSRAFHDDTRFVGDPSKGVEWNRGAYLVQGLAHCGTCHTPRGAGFQEKDLSGKSDLYLSGSALDRTAPISLRSAAGGGLASWSGEDIVASLKTGRNPHSAVSGPMSEVVEHSTQYLSDGDLASIAVYLKSLGAAPGAVSFHPDDTTVKTILAGKAVGRGASIYIDSCAACHRMNGQGAARVFPSLVDNPMVTQGNPDSLLGVILAGARLPSTASAPSRLAMPPFAWRYDDDDVAQLATFVRSSWGNQGPAVTAQQVAAVRAHVAH</sequence>
<evidence type="ECO:0000256" key="11">
    <source>
        <dbReference type="SAM" id="SignalP"/>
    </source>
</evidence>
<dbReference type="InterPro" id="IPR009056">
    <property type="entry name" value="Cyt_c-like_dom"/>
</dbReference>
<dbReference type="GO" id="GO:0005506">
    <property type="term" value="F:iron ion binding"/>
    <property type="evidence" value="ECO:0007669"/>
    <property type="project" value="InterPro"/>
</dbReference>
<dbReference type="Proteomes" id="UP000027466">
    <property type="component" value="Unassembled WGS sequence"/>
</dbReference>
<feature type="binding site" description="covalent" evidence="9">
    <location>
        <position position="197"/>
    </location>
    <ligand>
        <name>heme c</name>
        <dbReference type="ChEBI" id="CHEBI:61717"/>
        <label>2</label>
    </ligand>
</feature>
<dbReference type="EMBL" id="JFHC01000029">
    <property type="protein sequence ID" value="KDR41296.1"/>
    <property type="molecule type" value="Genomic_DNA"/>
</dbReference>
<dbReference type="SUPFAM" id="SSF46626">
    <property type="entry name" value="Cytochrome c"/>
    <property type="match status" value="3"/>
</dbReference>
<dbReference type="Pfam" id="PF00034">
    <property type="entry name" value="Cytochrom_C"/>
    <property type="match status" value="2"/>
</dbReference>
<dbReference type="PANTHER" id="PTHR35008">
    <property type="entry name" value="BLL4482 PROTEIN-RELATED"/>
    <property type="match status" value="1"/>
</dbReference>
<keyword evidence="2" id="KW-1003">Cell membrane</keyword>
<dbReference type="PROSITE" id="PS51007">
    <property type="entry name" value="CYTC"/>
    <property type="match status" value="3"/>
</dbReference>
<dbReference type="InterPro" id="IPR051459">
    <property type="entry name" value="Cytochrome_c-type_DH"/>
</dbReference>
<proteinExistence type="predicted"/>
<keyword evidence="5 11" id="KW-0732">Signal</keyword>
<evidence type="ECO:0000256" key="4">
    <source>
        <dbReference type="ARBA" id="ARBA00022723"/>
    </source>
</evidence>
<feature type="binding site" description="axial binding residue" evidence="10">
    <location>
        <position position="198"/>
    </location>
    <ligand>
        <name>heme c</name>
        <dbReference type="ChEBI" id="CHEBI:61717"/>
        <label>2</label>
    </ligand>
    <ligandPart>
        <name>Fe</name>
        <dbReference type="ChEBI" id="CHEBI:18248"/>
    </ligandPart>
</feature>
<evidence type="ECO:0000259" key="12">
    <source>
        <dbReference type="PROSITE" id="PS51007"/>
    </source>
</evidence>
<keyword evidence="3 9" id="KW-0349">Heme</keyword>
<keyword evidence="7 10" id="KW-0408">Iron</keyword>
<dbReference type="GO" id="GO:0020037">
    <property type="term" value="F:heme binding"/>
    <property type="evidence" value="ECO:0007669"/>
    <property type="project" value="InterPro"/>
</dbReference>
<feature type="domain" description="Cytochrome c" evidence="12">
    <location>
        <begin position="33"/>
        <end position="136"/>
    </location>
</feature>
<keyword evidence="4 10" id="KW-0479">Metal-binding</keyword>
<evidence type="ECO:0000256" key="5">
    <source>
        <dbReference type="ARBA" id="ARBA00022729"/>
    </source>
</evidence>